<accession>M0CXJ4</accession>
<dbReference type="InParanoid" id="M0CXJ4"/>
<protein>
    <submittedName>
        <fullName evidence="11">CBS domain-containing protein</fullName>
    </submittedName>
</protein>
<dbReference type="SUPFAM" id="SSF54631">
    <property type="entry name" value="CBS-domain pair"/>
    <property type="match status" value="1"/>
</dbReference>
<dbReference type="PANTHER" id="PTHR43099:SF5">
    <property type="entry name" value="HLYC_CORC FAMILY TRANSPORTER"/>
    <property type="match status" value="1"/>
</dbReference>
<dbReference type="PROSITE" id="PS51371">
    <property type="entry name" value="CBS"/>
    <property type="match status" value="1"/>
</dbReference>
<keyword evidence="4" id="KW-0677">Repeat</keyword>
<comment type="subcellular location">
    <subcellularLocation>
        <location evidence="1">Cell membrane</location>
        <topology evidence="1">Multi-pass membrane protein</topology>
    </subcellularLocation>
</comment>
<evidence type="ECO:0000256" key="7">
    <source>
        <dbReference type="PROSITE-ProRule" id="PRU00703"/>
    </source>
</evidence>
<keyword evidence="7" id="KW-0129">CBS domain</keyword>
<dbReference type="InterPro" id="IPR046342">
    <property type="entry name" value="CBS_dom_sf"/>
</dbReference>
<organism evidence="11 12">
    <name type="scientific">Halogeometricum pallidum JCM 14848</name>
    <dbReference type="NCBI Taxonomy" id="1227487"/>
    <lineage>
        <taxon>Archaea</taxon>
        <taxon>Methanobacteriati</taxon>
        <taxon>Methanobacteriota</taxon>
        <taxon>Stenosarchaea group</taxon>
        <taxon>Halobacteria</taxon>
        <taxon>Halobacteriales</taxon>
        <taxon>Haloferacaceae</taxon>
        <taxon>Halogeometricum</taxon>
    </lineage>
</organism>
<dbReference type="GO" id="GO:0005886">
    <property type="term" value="C:plasma membrane"/>
    <property type="evidence" value="ECO:0007669"/>
    <property type="project" value="UniProtKB-SubCell"/>
</dbReference>
<dbReference type="EMBL" id="AOIV01000040">
    <property type="protein sequence ID" value="ELZ27358.1"/>
    <property type="molecule type" value="Genomic_DNA"/>
</dbReference>
<proteinExistence type="predicted"/>
<dbReference type="PANTHER" id="PTHR43099">
    <property type="entry name" value="UPF0053 PROTEIN YRKA"/>
    <property type="match status" value="1"/>
</dbReference>
<dbReference type="Pfam" id="PF00571">
    <property type="entry name" value="CBS"/>
    <property type="match status" value="1"/>
</dbReference>
<dbReference type="PATRIC" id="fig|1227487.5.peg.3278"/>
<dbReference type="InterPro" id="IPR051676">
    <property type="entry name" value="UPF0053_domain"/>
</dbReference>
<evidence type="ECO:0000256" key="4">
    <source>
        <dbReference type="ARBA" id="ARBA00022737"/>
    </source>
</evidence>
<evidence type="ECO:0000256" key="6">
    <source>
        <dbReference type="ARBA" id="ARBA00023136"/>
    </source>
</evidence>
<evidence type="ECO:0000313" key="11">
    <source>
        <dbReference type="EMBL" id="ELZ27358.1"/>
    </source>
</evidence>
<sequence>MVTVSTIGQLAAGLALLFGNGYFVTVEFAMTRVRQFDESEFQGSRGLERAWEMTERLEIFLSGCQLGITICSVGLGVVAEPALAALLDPALTALGIGGLLGPGSGGHTALAAVIALAIINLLHLTVGEQAPTYLGIERSKQVAKYGAPGLYWWTRIFSPVIRLADWLAKAILSAFGIEMTRSWAEEEREDGEEGTYSRGELMTRMGDTLGNLDVPEDRREEIINAIAIDRIQASDVMVDRDDIISLSTERSVAENIETIQSSPLTRFPLVGESLDDVVGVVYLPSFVRSRDDLESGDADFTDISSPPLTVAPDLPISDLIDEFQETDQELALVVEDGRTIGLVTATDAFEAITGQLEDPLDRSAE</sequence>
<evidence type="ECO:0000256" key="2">
    <source>
        <dbReference type="ARBA" id="ARBA00022475"/>
    </source>
</evidence>
<reference evidence="11 12" key="1">
    <citation type="journal article" date="2014" name="PLoS Genet.">
        <title>Phylogenetically driven sequencing of extremely halophilic archaea reveals strategies for static and dynamic osmo-response.</title>
        <authorList>
            <person name="Becker E.A."/>
            <person name="Seitzer P.M."/>
            <person name="Tritt A."/>
            <person name="Larsen D."/>
            <person name="Krusor M."/>
            <person name="Yao A.I."/>
            <person name="Wu D."/>
            <person name="Madern D."/>
            <person name="Eisen J.A."/>
            <person name="Darling A.E."/>
            <person name="Facciotti M.T."/>
        </authorList>
    </citation>
    <scope>NUCLEOTIDE SEQUENCE [LARGE SCALE GENOMIC DNA]</scope>
    <source>
        <strain evidence="11 12">JCM 14848</strain>
    </source>
</reference>
<dbReference type="InterPro" id="IPR002550">
    <property type="entry name" value="CNNM"/>
</dbReference>
<evidence type="ECO:0000259" key="10">
    <source>
        <dbReference type="PROSITE" id="PS51846"/>
    </source>
</evidence>
<feature type="domain" description="CNNM transmembrane" evidence="10">
    <location>
        <begin position="2"/>
        <end position="217"/>
    </location>
</feature>
<dbReference type="InterPro" id="IPR000644">
    <property type="entry name" value="CBS_dom"/>
</dbReference>
<evidence type="ECO:0000256" key="5">
    <source>
        <dbReference type="ARBA" id="ARBA00022989"/>
    </source>
</evidence>
<dbReference type="AlphaFoldDB" id="M0CXJ4"/>
<dbReference type="PROSITE" id="PS51846">
    <property type="entry name" value="CNNM"/>
    <property type="match status" value="1"/>
</dbReference>
<keyword evidence="5 8" id="KW-1133">Transmembrane helix</keyword>
<keyword evidence="3 8" id="KW-0812">Transmembrane</keyword>
<dbReference type="eggNOG" id="arCOG00626">
    <property type="taxonomic scope" value="Archaea"/>
</dbReference>
<keyword evidence="6 8" id="KW-0472">Membrane</keyword>
<feature type="domain" description="CBS" evidence="9">
    <location>
        <begin position="303"/>
        <end position="362"/>
    </location>
</feature>
<dbReference type="Gene3D" id="3.10.580.10">
    <property type="entry name" value="CBS-domain"/>
    <property type="match status" value="1"/>
</dbReference>
<feature type="transmembrane region" description="Helical" evidence="8">
    <location>
        <begin position="6"/>
        <end position="25"/>
    </location>
</feature>
<evidence type="ECO:0000259" key="9">
    <source>
        <dbReference type="PROSITE" id="PS51371"/>
    </source>
</evidence>
<dbReference type="OrthoDB" id="213548at2157"/>
<evidence type="ECO:0000256" key="1">
    <source>
        <dbReference type="ARBA" id="ARBA00004651"/>
    </source>
</evidence>
<evidence type="ECO:0000313" key="12">
    <source>
        <dbReference type="Proteomes" id="UP000011513"/>
    </source>
</evidence>
<keyword evidence="2" id="KW-1003">Cell membrane</keyword>
<feature type="transmembrane region" description="Helical" evidence="8">
    <location>
        <begin position="99"/>
        <end position="122"/>
    </location>
</feature>
<feature type="transmembrane region" description="Helical" evidence="8">
    <location>
        <begin position="59"/>
        <end position="79"/>
    </location>
</feature>
<name>M0CXJ4_HALPD</name>
<dbReference type="Pfam" id="PF01595">
    <property type="entry name" value="CNNM"/>
    <property type="match status" value="1"/>
</dbReference>
<evidence type="ECO:0000256" key="3">
    <source>
        <dbReference type="ARBA" id="ARBA00022692"/>
    </source>
</evidence>
<comment type="caution">
    <text evidence="11">The sequence shown here is derived from an EMBL/GenBank/DDBJ whole genome shotgun (WGS) entry which is preliminary data.</text>
</comment>
<dbReference type="Proteomes" id="UP000011513">
    <property type="component" value="Unassembled WGS sequence"/>
</dbReference>
<keyword evidence="12" id="KW-1185">Reference proteome</keyword>
<gene>
    <name evidence="11" type="ORF">C474_16504</name>
</gene>
<evidence type="ECO:0000256" key="8">
    <source>
        <dbReference type="SAM" id="Phobius"/>
    </source>
</evidence>
<dbReference type="RefSeq" id="WP_008388732.1">
    <property type="nucleotide sequence ID" value="NZ_AOIV01000040.1"/>
</dbReference>
<dbReference type="InterPro" id="IPR044751">
    <property type="entry name" value="Ion_transp-like_CBS"/>
</dbReference>
<dbReference type="CDD" id="cd04590">
    <property type="entry name" value="CBS_pair_CorC_HlyC_assoc"/>
    <property type="match status" value="1"/>
</dbReference>